<feature type="compositionally biased region" description="Low complexity" evidence="7">
    <location>
        <begin position="397"/>
        <end position="412"/>
    </location>
</feature>
<keyword evidence="5" id="KW-0460">Magnesium</keyword>
<dbReference type="InterPro" id="IPR039121">
    <property type="entry name" value="NUDT19"/>
</dbReference>
<feature type="region of interest" description="Disordered" evidence="7">
    <location>
        <begin position="1"/>
        <end position="60"/>
    </location>
</feature>
<proteinExistence type="predicted"/>
<keyword evidence="6" id="KW-0464">Manganese</keyword>
<feature type="compositionally biased region" description="Low complexity" evidence="7">
    <location>
        <begin position="30"/>
        <end position="60"/>
    </location>
</feature>
<dbReference type="GO" id="GO:0016818">
    <property type="term" value="F:hydrolase activity, acting on acid anhydrides, in phosphorus-containing anhydrides"/>
    <property type="evidence" value="ECO:0007669"/>
    <property type="project" value="InterPro"/>
</dbReference>
<comment type="cofactor">
    <cofactor evidence="1">
        <name>Mn(2+)</name>
        <dbReference type="ChEBI" id="CHEBI:29035"/>
    </cofactor>
</comment>
<evidence type="ECO:0000256" key="1">
    <source>
        <dbReference type="ARBA" id="ARBA00001936"/>
    </source>
</evidence>
<name>A0A7W9QFU3_9ACTN</name>
<evidence type="ECO:0000256" key="2">
    <source>
        <dbReference type="ARBA" id="ARBA00001946"/>
    </source>
</evidence>
<dbReference type="PROSITE" id="PS51462">
    <property type="entry name" value="NUDIX"/>
    <property type="match status" value="1"/>
</dbReference>
<evidence type="ECO:0000313" key="10">
    <source>
        <dbReference type="Proteomes" id="UP000588098"/>
    </source>
</evidence>
<comment type="caution">
    <text evidence="9">The sequence shown here is derived from an EMBL/GenBank/DDBJ whole genome shotgun (WGS) entry which is preliminary data.</text>
</comment>
<dbReference type="SUPFAM" id="SSF55811">
    <property type="entry name" value="Nudix"/>
    <property type="match status" value="1"/>
</dbReference>
<keyword evidence="4" id="KW-0378">Hydrolase</keyword>
<evidence type="ECO:0000256" key="7">
    <source>
        <dbReference type="SAM" id="MobiDB-lite"/>
    </source>
</evidence>
<dbReference type="GO" id="GO:0046872">
    <property type="term" value="F:metal ion binding"/>
    <property type="evidence" value="ECO:0007669"/>
    <property type="project" value="UniProtKB-KW"/>
</dbReference>
<dbReference type="InterPro" id="IPR015797">
    <property type="entry name" value="NUDIX_hydrolase-like_dom_sf"/>
</dbReference>
<keyword evidence="3" id="KW-0479">Metal-binding</keyword>
<dbReference type="PANTHER" id="PTHR12318:SF0">
    <property type="entry name" value="ACYL-COENZYME A DIPHOSPHATASE NUDT19"/>
    <property type="match status" value="1"/>
</dbReference>
<keyword evidence="10" id="KW-1185">Reference proteome</keyword>
<gene>
    <name evidence="9" type="ORF">FHS42_006584</name>
</gene>
<evidence type="ECO:0000256" key="3">
    <source>
        <dbReference type="ARBA" id="ARBA00022723"/>
    </source>
</evidence>
<dbReference type="CDD" id="cd18870">
    <property type="entry name" value="NUDIX_AcylCoAdiphos_Nudt19"/>
    <property type="match status" value="1"/>
</dbReference>
<reference evidence="9 10" key="1">
    <citation type="submission" date="2020-08" db="EMBL/GenBank/DDBJ databases">
        <title>Genomic Encyclopedia of Type Strains, Phase III (KMG-III): the genomes of soil and plant-associated and newly described type strains.</title>
        <authorList>
            <person name="Whitman W."/>
        </authorList>
    </citation>
    <scope>NUCLEOTIDE SEQUENCE [LARGE SCALE GENOMIC DNA]</scope>
    <source>
        <strain evidence="9 10">CECT 8305</strain>
    </source>
</reference>
<dbReference type="Proteomes" id="UP000588098">
    <property type="component" value="Unassembled WGS sequence"/>
</dbReference>
<feature type="domain" description="Nudix hydrolase" evidence="8">
    <location>
        <begin position="85"/>
        <end position="289"/>
    </location>
</feature>
<evidence type="ECO:0000256" key="4">
    <source>
        <dbReference type="ARBA" id="ARBA00022801"/>
    </source>
</evidence>
<accession>A0A7W9QFU3</accession>
<feature type="region of interest" description="Disordered" evidence="7">
    <location>
        <begin position="385"/>
        <end position="412"/>
    </location>
</feature>
<dbReference type="InterPro" id="IPR000086">
    <property type="entry name" value="NUDIX_hydrolase_dom"/>
</dbReference>
<evidence type="ECO:0000313" key="9">
    <source>
        <dbReference type="EMBL" id="MBB5939490.1"/>
    </source>
</evidence>
<organism evidence="9 10">
    <name type="scientific">Streptomyces zagrosensis</name>
    <dbReference type="NCBI Taxonomy" id="1042984"/>
    <lineage>
        <taxon>Bacteria</taxon>
        <taxon>Bacillati</taxon>
        <taxon>Actinomycetota</taxon>
        <taxon>Actinomycetes</taxon>
        <taxon>Kitasatosporales</taxon>
        <taxon>Streptomycetaceae</taxon>
        <taxon>Streptomyces</taxon>
    </lineage>
</organism>
<dbReference type="AlphaFoldDB" id="A0A7W9QFU3"/>
<sequence>MSTTNGAGPGTPKATRAATPKSAPDAATQAAPEPAPGTRAAPAAPAAQIAPATQAPPATQAAQWFPPEWPERIRALANGELEPPVARRAATVLLLRDAAAGPVVYMLRRRASMAFAGGAYAYPGGSVDARDEERDTGWAGPSRAQWAVRLGTDETTAQAIVCAAVRETFEEAGVLLAGPDAETVVADTTGDDWEADRAALVARELSFADFLARRSLVLRSDLLGGWARWITPEFEPRRYDTWFFAAALPEGQRTRNASTEADRTVWIRPQEAAAGYDQGELLMMPPTISTLRQLVPYATAADALAASAGRDLTPVLARATLRDGEIELSWPGHEEFTRHFASAGPATPGASTASVVSGTYPAPETSAAPTIAATPVADGACLAPAATSVQPAPPAQSAPAPSHPAATDGASA</sequence>
<dbReference type="PANTHER" id="PTHR12318">
    <property type="entry name" value="TESTOSTERONE-REGULATED PROTEIN RP2"/>
    <property type="match status" value="1"/>
</dbReference>
<evidence type="ECO:0000256" key="6">
    <source>
        <dbReference type="ARBA" id="ARBA00023211"/>
    </source>
</evidence>
<dbReference type="Gene3D" id="3.90.79.10">
    <property type="entry name" value="Nucleoside Triphosphate Pyrophosphohydrolase"/>
    <property type="match status" value="1"/>
</dbReference>
<protein>
    <submittedName>
        <fullName evidence="9">8-oxo-dGTP pyrophosphatase MutT (NUDIX family)</fullName>
    </submittedName>
</protein>
<comment type="cofactor">
    <cofactor evidence="2">
        <name>Mg(2+)</name>
        <dbReference type="ChEBI" id="CHEBI:18420"/>
    </cofactor>
</comment>
<evidence type="ECO:0000256" key="5">
    <source>
        <dbReference type="ARBA" id="ARBA00022842"/>
    </source>
</evidence>
<dbReference type="EMBL" id="JACHJL010000024">
    <property type="protein sequence ID" value="MBB5939490.1"/>
    <property type="molecule type" value="Genomic_DNA"/>
</dbReference>
<evidence type="ECO:0000259" key="8">
    <source>
        <dbReference type="PROSITE" id="PS51462"/>
    </source>
</evidence>